<evidence type="ECO:0000313" key="2">
    <source>
        <dbReference type="Proteomes" id="UP001367676"/>
    </source>
</evidence>
<name>A0AAN9TP45_9HEMI</name>
<accession>A0AAN9TP45</accession>
<dbReference type="EMBL" id="JBBCAQ010000016">
    <property type="protein sequence ID" value="KAK7597992.1"/>
    <property type="molecule type" value="Genomic_DNA"/>
</dbReference>
<evidence type="ECO:0000313" key="1">
    <source>
        <dbReference type="EMBL" id="KAK7597992.1"/>
    </source>
</evidence>
<comment type="caution">
    <text evidence="1">The sequence shown here is derived from an EMBL/GenBank/DDBJ whole genome shotgun (WGS) entry which is preliminary data.</text>
</comment>
<organism evidence="1 2">
    <name type="scientific">Parthenolecanium corni</name>
    <dbReference type="NCBI Taxonomy" id="536013"/>
    <lineage>
        <taxon>Eukaryota</taxon>
        <taxon>Metazoa</taxon>
        <taxon>Ecdysozoa</taxon>
        <taxon>Arthropoda</taxon>
        <taxon>Hexapoda</taxon>
        <taxon>Insecta</taxon>
        <taxon>Pterygota</taxon>
        <taxon>Neoptera</taxon>
        <taxon>Paraneoptera</taxon>
        <taxon>Hemiptera</taxon>
        <taxon>Sternorrhyncha</taxon>
        <taxon>Coccoidea</taxon>
        <taxon>Coccidae</taxon>
        <taxon>Parthenolecanium</taxon>
    </lineage>
</organism>
<gene>
    <name evidence="1" type="ORF">V9T40_014948</name>
</gene>
<protein>
    <submittedName>
        <fullName evidence="1">Uncharacterized protein</fullName>
    </submittedName>
</protein>
<dbReference type="AlphaFoldDB" id="A0AAN9TP45"/>
<keyword evidence="2" id="KW-1185">Reference proteome</keyword>
<sequence>MLYFASNGCPVYIRPRTARIPRVPTPIRITYNAIITGVLFTSTLGGPPIAGDEIRESQGGLKQPSKL</sequence>
<proteinExistence type="predicted"/>
<reference evidence="1 2" key="1">
    <citation type="submission" date="2024-03" db="EMBL/GenBank/DDBJ databases">
        <title>Adaptation during the transition from Ophiocordyceps entomopathogen to insect associate is accompanied by gene loss and intensified selection.</title>
        <authorList>
            <person name="Ward C.M."/>
            <person name="Onetto C.A."/>
            <person name="Borneman A.R."/>
        </authorList>
    </citation>
    <scope>NUCLEOTIDE SEQUENCE [LARGE SCALE GENOMIC DNA]</scope>
    <source>
        <strain evidence="1">AWRI1</strain>
        <tissue evidence="1">Single Adult Female</tissue>
    </source>
</reference>
<dbReference type="Proteomes" id="UP001367676">
    <property type="component" value="Unassembled WGS sequence"/>
</dbReference>